<feature type="region of interest" description="Disordered" evidence="1">
    <location>
        <begin position="1"/>
        <end position="30"/>
    </location>
</feature>
<protein>
    <submittedName>
        <fullName evidence="2">Uncharacterized protein</fullName>
    </submittedName>
</protein>
<comment type="caution">
    <text evidence="2">The sequence shown here is derived from an EMBL/GenBank/DDBJ whole genome shotgun (WGS) entry which is preliminary data.</text>
</comment>
<feature type="region of interest" description="Disordered" evidence="1">
    <location>
        <begin position="92"/>
        <end position="114"/>
    </location>
</feature>
<feature type="compositionally biased region" description="Polar residues" evidence="1">
    <location>
        <begin position="9"/>
        <end position="22"/>
    </location>
</feature>
<gene>
    <name evidence="2" type="ORF">KIN20_012835</name>
</gene>
<organism evidence="2 3">
    <name type="scientific">Parelaphostrongylus tenuis</name>
    <name type="common">Meningeal worm</name>
    <dbReference type="NCBI Taxonomy" id="148309"/>
    <lineage>
        <taxon>Eukaryota</taxon>
        <taxon>Metazoa</taxon>
        <taxon>Ecdysozoa</taxon>
        <taxon>Nematoda</taxon>
        <taxon>Chromadorea</taxon>
        <taxon>Rhabditida</taxon>
        <taxon>Rhabditina</taxon>
        <taxon>Rhabditomorpha</taxon>
        <taxon>Strongyloidea</taxon>
        <taxon>Metastrongylidae</taxon>
        <taxon>Parelaphostrongylus</taxon>
    </lineage>
</organism>
<dbReference type="Proteomes" id="UP001196413">
    <property type="component" value="Unassembled WGS sequence"/>
</dbReference>
<evidence type="ECO:0000313" key="2">
    <source>
        <dbReference type="EMBL" id="KAJ1355438.1"/>
    </source>
</evidence>
<name>A0AAD5QKJ6_PARTN</name>
<reference evidence="2" key="1">
    <citation type="submission" date="2021-06" db="EMBL/GenBank/DDBJ databases">
        <title>Parelaphostrongylus tenuis whole genome reference sequence.</title>
        <authorList>
            <person name="Garwood T.J."/>
            <person name="Larsen P.A."/>
            <person name="Fountain-Jones N.M."/>
            <person name="Garbe J.R."/>
            <person name="Macchietto M.G."/>
            <person name="Kania S.A."/>
            <person name="Gerhold R.W."/>
            <person name="Richards J.E."/>
            <person name="Wolf T.M."/>
        </authorList>
    </citation>
    <scope>NUCLEOTIDE SEQUENCE</scope>
    <source>
        <strain evidence="2">MNPRO001-30</strain>
        <tissue evidence="2">Meninges</tissue>
    </source>
</reference>
<dbReference type="AlphaFoldDB" id="A0AAD5QKJ6"/>
<accession>A0AAD5QKJ6</accession>
<keyword evidence="3" id="KW-1185">Reference proteome</keyword>
<evidence type="ECO:0000313" key="3">
    <source>
        <dbReference type="Proteomes" id="UP001196413"/>
    </source>
</evidence>
<evidence type="ECO:0000256" key="1">
    <source>
        <dbReference type="SAM" id="MobiDB-lite"/>
    </source>
</evidence>
<proteinExistence type="predicted"/>
<sequence>MSRHHSRLSAKQQLRASMTASGSWHDYPDEHEMSPRGRHLSHLFLRTLLMATKHSPKWARPAQRSSYRPRLIDFADFSIEFEPCNLMSNDGKSRQCVDENTQEEPLPQSTKRNSWPKKIGFEDKVLFRINKIALLALRSTAVSLLICKNVKT</sequence>
<dbReference type="EMBL" id="JAHQIW010002477">
    <property type="protein sequence ID" value="KAJ1355438.1"/>
    <property type="molecule type" value="Genomic_DNA"/>
</dbReference>